<dbReference type="SMART" id="SM00346">
    <property type="entry name" value="HTH_ICLR"/>
    <property type="match status" value="1"/>
</dbReference>
<dbReference type="OrthoDB" id="14763at2157"/>
<dbReference type="InterPro" id="IPR036390">
    <property type="entry name" value="WH_DNA-bd_sf"/>
</dbReference>
<dbReference type="Pfam" id="PF01614">
    <property type="entry name" value="IclR_C"/>
    <property type="match status" value="1"/>
</dbReference>
<dbReference type="GO" id="GO:0045892">
    <property type="term" value="P:negative regulation of DNA-templated transcription"/>
    <property type="evidence" value="ECO:0007669"/>
    <property type="project" value="TreeGrafter"/>
</dbReference>
<dbReference type="InterPro" id="IPR036388">
    <property type="entry name" value="WH-like_DNA-bd_sf"/>
</dbReference>
<dbReference type="InterPro" id="IPR050707">
    <property type="entry name" value="HTH_MetabolicPath_Reg"/>
</dbReference>
<dbReference type="PROSITE" id="PS51078">
    <property type="entry name" value="ICLR_ED"/>
    <property type="match status" value="1"/>
</dbReference>
<evidence type="ECO:0000259" key="4">
    <source>
        <dbReference type="PROSITE" id="PS51077"/>
    </source>
</evidence>
<keyword evidence="1" id="KW-0805">Transcription regulation</keyword>
<dbReference type="KEGG" id="nvr:FEJ81_17005"/>
<proteinExistence type="predicted"/>
<dbReference type="SUPFAM" id="SSF46785">
    <property type="entry name" value="Winged helix' DNA-binding domain"/>
    <property type="match status" value="1"/>
</dbReference>
<dbReference type="Proteomes" id="UP000302218">
    <property type="component" value="Chromosome"/>
</dbReference>
<reference evidence="7" key="1">
    <citation type="submission" date="2019-05" db="EMBL/GenBank/DDBJ databases">
        <title>Genome sequence and methylation pattern of the halophilic Archaeon Natrinema versiforme BOL5-4.</title>
        <authorList>
            <person name="DasSarma P."/>
            <person name="Anton B.P."/>
            <person name="DasSarma S.L."/>
            <person name="Martinez F.L."/>
            <person name="Guzman D."/>
            <person name="Roberts R.J."/>
            <person name="DasSarma S."/>
        </authorList>
    </citation>
    <scope>NUCLEOTIDE SEQUENCE [LARGE SCALE GENOMIC DNA]</scope>
    <source>
        <strain evidence="7">BOL5-4</strain>
    </source>
</reference>
<dbReference type="Gene3D" id="1.10.10.10">
    <property type="entry name" value="Winged helix-like DNA-binding domain superfamily/Winged helix DNA-binding domain"/>
    <property type="match status" value="1"/>
</dbReference>
<evidence type="ECO:0000313" key="6">
    <source>
        <dbReference type="EMBL" id="QCS43956.1"/>
    </source>
</evidence>
<evidence type="ECO:0000313" key="7">
    <source>
        <dbReference type="Proteomes" id="UP000302218"/>
    </source>
</evidence>
<dbReference type="AlphaFoldDB" id="A0A4V1G034"/>
<evidence type="ECO:0000256" key="3">
    <source>
        <dbReference type="ARBA" id="ARBA00023163"/>
    </source>
</evidence>
<accession>A0A4V1G034</accession>
<dbReference type="GeneID" id="40267008"/>
<dbReference type="PROSITE" id="PS51077">
    <property type="entry name" value="HTH_ICLR"/>
    <property type="match status" value="1"/>
</dbReference>
<keyword evidence="2" id="KW-0238">DNA-binding</keyword>
<name>A0A4V1G034_9EURY</name>
<feature type="domain" description="HTH iclR-type" evidence="4">
    <location>
        <begin position="14"/>
        <end position="73"/>
    </location>
</feature>
<dbReference type="InterPro" id="IPR029016">
    <property type="entry name" value="GAF-like_dom_sf"/>
</dbReference>
<keyword evidence="3" id="KW-0804">Transcription</keyword>
<dbReference type="GO" id="GO:0003700">
    <property type="term" value="F:DNA-binding transcription factor activity"/>
    <property type="evidence" value="ECO:0007669"/>
    <property type="project" value="TreeGrafter"/>
</dbReference>
<evidence type="ECO:0000256" key="2">
    <source>
        <dbReference type="ARBA" id="ARBA00023125"/>
    </source>
</evidence>
<gene>
    <name evidence="6" type="ORF">FEJ81_17005</name>
</gene>
<dbReference type="PANTHER" id="PTHR30136:SF35">
    <property type="entry name" value="HTH-TYPE TRANSCRIPTIONAL REGULATOR RV1719"/>
    <property type="match status" value="1"/>
</dbReference>
<dbReference type="InterPro" id="IPR005471">
    <property type="entry name" value="Tscrpt_reg_IclR_N"/>
</dbReference>
<dbReference type="InterPro" id="IPR011991">
    <property type="entry name" value="ArsR-like_HTH"/>
</dbReference>
<evidence type="ECO:0000256" key="1">
    <source>
        <dbReference type="ARBA" id="ARBA00023015"/>
    </source>
</evidence>
<dbReference type="RefSeq" id="WP_138246406.1">
    <property type="nucleotide sequence ID" value="NZ_CP040330.1"/>
</dbReference>
<dbReference type="InterPro" id="IPR014757">
    <property type="entry name" value="Tscrpt_reg_IclR_C"/>
</dbReference>
<sequence length="268" mass="30004">MTETPSDPDSPRTLQTVTRTLDVIKALKELNGATVTELASHLDLSKGGAYNHLTTLRQNGFVIKNGDEYDLSPRFILIGEHVRQENLLYRFGKKEIDKLIEETGEYAQLVTEKHGLGIVLYLKRGEKAIGSDYPDQMERKPLGLHHTAAGKSILAHLPDERVEEIVDQHGLRKRTANTITDIDELFEEREVVRERGYAYNIEEEVEGLRAVGADIKGPDGNILGAVSLSGPKSRMQGERFEEELPEMVMNAADVIEVNINMHAQSTQF</sequence>
<feature type="domain" description="IclR-ED" evidence="5">
    <location>
        <begin position="74"/>
        <end position="261"/>
    </location>
</feature>
<dbReference type="PANTHER" id="PTHR30136">
    <property type="entry name" value="HELIX-TURN-HELIX TRANSCRIPTIONAL REGULATOR, ICLR FAMILY"/>
    <property type="match status" value="1"/>
</dbReference>
<dbReference type="Pfam" id="PF09339">
    <property type="entry name" value="HTH_IclR"/>
    <property type="match status" value="1"/>
</dbReference>
<dbReference type="SUPFAM" id="SSF55781">
    <property type="entry name" value="GAF domain-like"/>
    <property type="match status" value="1"/>
</dbReference>
<organism evidence="6 7">
    <name type="scientific">Natrinema versiforme</name>
    <dbReference type="NCBI Taxonomy" id="88724"/>
    <lineage>
        <taxon>Archaea</taxon>
        <taxon>Methanobacteriati</taxon>
        <taxon>Methanobacteriota</taxon>
        <taxon>Stenosarchaea group</taxon>
        <taxon>Halobacteria</taxon>
        <taxon>Halobacteriales</taxon>
        <taxon>Natrialbaceae</taxon>
        <taxon>Natrinema</taxon>
    </lineage>
</organism>
<dbReference type="CDD" id="cd00090">
    <property type="entry name" value="HTH_ARSR"/>
    <property type="match status" value="1"/>
</dbReference>
<dbReference type="GO" id="GO:0003677">
    <property type="term" value="F:DNA binding"/>
    <property type="evidence" value="ECO:0007669"/>
    <property type="project" value="UniProtKB-KW"/>
</dbReference>
<dbReference type="EMBL" id="CP040330">
    <property type="protein sequence ID" value="QCS43956.1"/>
    <property type="molecule type" value="Genomic_DNA"/>
</dbReference>
<evidence type="ECO:0000259" key="5">
    <source>
        <dbReference type="PROSITE" id="PS51078"/>
    </source>
</evidence>
<protein>
    <submittedName>
        <fullName evidence="6">IclR family transcriptional regulator</fullName>
    </submittedName>
</protein>
<dbReference type="Gene3D" id="3.30.450.40">
    <property type="match status" value="1"/>
</dbReference>